<name>A0A5N6X1I2_9EURO</name>
<accession>A0A5N6X1I2</accession>
<dbReference type="EMBL" id="ML741794">
    <property type="protein sequence ID" value="KAE8327067.1"/>
    <property type="molecule type" value="Genomic_DNA"/>
</dbReference>
<organism evidence="1 2">
    <name type="scientific">Aspergillus sergii</name>
    <dbReference type="NCBI Taxonomy" id="1034303"/>
    <lineage>
        <taxon>Eukaryota</taxon>
        <taxon>Fungi</taxon>
        <taxon>Dikarya</taxon>
        <taxon>Ascomycota</taxon>
        <taxon>Pezizomycotina</taxon>
        <taxon>Eurotiomycetes</taxon>
        <taxon>Eurotiomycetidae</taxon>
        <taxon>Eurotiales</taxon>
        <taxon>Aspergillaceae</taxon>
        <taxon>Aspergillus</taxon>
        <taxon>Aspergillus subgen. Circumdati</taxon>
    </lineage>
</organism>
<gene>
    <name evidence="1" type="ORF">BDV39DRAFT_175786</name>
</gene>
<evidence type="ECO:0000313" key="1">
    <source>
        <dbReference type="EMBL" id="KAE8327067.1"/>
    </source>
</evidence>
<proteinExistence type="predicted"/>
<dbReference type="Proteomes" id="UP000325945">
    <property type="component" value="Unassembled WGS sequence"/>
</dbReference>
<dbReference type="AlphaFoldDB" id="A0A5N6X1I2"/>
<keyword evidence="2" id="KW-1185">Reference proteome</keyword>
<sequence>MRYHIDINRRTLNTIPQHSENIFIINLKQHYSPLTLGMNNAQASHLSSADYGYDFVVATTQQGINATMKRFMATLDAPLISRCYKPDPDPARRGTMIEVSHDEIMKMAKTDPFDIPDGTPLDEVRDKLNNCQFVEGWRARIGIDKSAIPTMGNVVELTTSMETVQFNMYCKEFQVAGWVRGAEPWDDSIWLNVSQPKKAPWKITSRVNLTQQTVDWKVQGDNVPHDVMKALQNLEKESPESVFTVEHLLLDLSRTELTATRPTLDGLEQNTALYTMLMGTFLGPYFDEMRKLKQPLLSSTIKRNAKGATQTASDVHLTDFRYGISPYKDAKGNVINEPALDQQNAATIDYLCMAKGNKLPIGRAPFTWNWMDVSELKKYHGIISLKRNQLVDHMIPLLKTHILPNCFEPKPEWRTFDIHKTISWKFDPAASTPTITTAPDGTVVLTLQFQSGEYTDRNWNHLNGVSAKTSSSINVSFTGKAISISQHYVFWVHIWESALPEELSGNLADWTLNSTYDIAVNAEGKLEVRPPKTDPLIDSSLVLTGSGYSAVATIIKRDVSDQVKLQVAPLEPIPVTFAQNFVFPGGNTFIFKDPGFSAYQDLVSHITYADP</sequence>
<evidence type="ECO:0000313" key="2">
    <source>
        <dbReference type="Proteomes" id="UP000325945"/>
    </source>
</evidence>
<reference evidence="2" key="1">
    <citation type="submission" date="2019-04" db="EMBL/GenBank/DDBJ databases">
        <title>Friends and foes A comparative genomics studyof 23 Aspergillus species from section Flavi.</title>
        <authorList>
            <consortium name="DOE Joint Genome Institute"/>
            <person name="Kjaerbolling I."/>
            <person name="Vesth T."/>
            <person name="Frisvad J.C."/>
            <person name="Nybo J.L."/>
            <person name="Theobald S."/>
            <person name="Kildgaard S."/>
            <person name="Isbrandt T."/>
            <person name="Kuo A."/>
            <person name="Sato A."/>
            <person name="Lyhne E.K."/>
            <person name="Kogle M.E."/>
            <person name="Wiebenga A."/>
            <person name="Kun R.S."/>
            <person name="Lubbers R.J."/>
            <person name="Makela M.R."/>
            <person name="Barry K."/>
            <person name="Chovatia M."/>
            <person name="Clum A."/>
            <person name="Daum C."/>
            <person name="Haridas S."/>
            <person name="He G."/>
            <person name="LaButti K."/>
            <person name="Lipzen A."/>
            <person name="Mondo S."/>
            <person name="Riley R."/>
            <person name="Salamov A."/>
            <person name="Simmons B.A."/>
            <person name="Magnuson J.K."/>
            <person name="Henrissat B."/>
            <person name="Mortensen U.H."/>
            <person name="Larsen T.O."/>
            <person name="Devries R.P."/>
            <person name="Grigoriev I.V."/>
            <person name="Machida M."/>
            <person name="Baker S.E."/>
            <person name="Andersen M.R."/>
        </authorList>
    </citation>
    <scope>NUCLEOTIDE SEQUENCE [LARGE SCALE GENOMIC DNA]</scope>
    <source>
        <strain evidence="2">CBS 130017</strain>
    </source>
</reference>
<protein>
    <submittedName>
        <fullName evidence="1">Uncharacterized protein</fullName>
    </submittedName>
</protein>